<feature type="domain" description="Peptidoglycan binding-like" evidence="1">
    <location>
        <begin position="59"/>
        <end position="110"/>
    </location>
</feature>
<dbReference type="Pfam" id="PF20171">
    <property type="entry name" value="OpcA_G6PD_C"/>
    <property type="match status" value="1"/>
</dbReference>
<comment type="caution">
    <text evidence="4">The sequence shown here is derived from an EMBL/GenBank/DDBJ whole genome shotgun (WGS) entry which is preliminary data.</text>
</comment>
<dbReference type="RefSeq" id="WP_264327765.1">
    <property type="nucleotide sequence ID" value="NZ_JADEXQ010000137.1"/>
</dbReference>
<dbReference type="PANTHER" id="PTHR38658:SF1">
    <property type="entry name" value="OXPP CYCLE PROTEIN OPCA-RELATED"/>
    <property type="match status" value="1"/>
</dbReference>
<accession>A0A928VSI5</accession>
<feature type="domain" description="Glucose-6-phosphate dehydrogenase assembly protein OpcA C-terminal" evidence="3">
    <location>
        <begin position="270"/>
        <end position="447"/>
    </location>
</feature>
<proteinExistence type="predicted"/>
<protein>
    <submittedName>
        <fullName evidence="4">Glucose-6-phosphate dehydrogenase assembly protein OpcA</fullName>
    </submittedName>
</protein>
<organism evidence="4 5">
    <name type="scientific">Romeriopsis navalis LEGE 11480</name>
    <dbReference type="NCBI Taxonomy" id="2777977"/>
    <lineage>
        <taxon>Bacteria</taxon>
        <taxon>Bacillati</taxon>
        <taxon>Cyanobacteriota</taxon>
        <taxon>Cyanophyceae</taxon>
        <taxon>Leptolyngbyales</taxon>
        <taxon>Leptolyngbyaceae</taxon>
        <taxon>Romeriopsis</taxon>
        <taxon>Romeriopsis navalis</taxon>
    </lineage>
</organism>
<evidence type="ECO:0000259" key="2">
    <source>
        <dbReference type="Pfam" id="PF10128"/>
    </source>
</evidence>
<dbReference type="InterPro" id="IPR036365">
    <property type="entry name" value="PGBD-like_sf"/>
</dbReference>
<sequence length="457" mass="50043">MTTHSAPLVSLQSPKDVSLSQIESELGDIWQSYSNPSVDGSSLAAVRAATFTLVVYEPEETQQLLATLGYYTGPIDGIGGPRTEAAIRAAQETYKLTIDGKSSPQLLEQLRRALAICRGEIIEEGAACSMSSYAMDSEGAGIADAIASQNPCRIISMFPGSHQTDEGVSAQVSAYCPIQKQNKNALVCCEYIMLKGAEQSLERSHGLVKGLLITELPSYVWWKATPNLDQTLFRELGQTCDAVIVDSSQFMADPEGDLQQIHQLLESDIAISDLNWRRLAPWQELAAEAFDSPERWDGLLEVDRVTIDYEKGNDAQALMFLGWIASRPHLEWQPIKRVHEAGDYDIQRITFKSRAGREIEAELAAIPIGDPGIVIGDIVDFRLSSTNLEADCCTILCSEATGCMRMERGTDNCYIQQVSPIADQKAENLLAETLSSWSRDLLYEESLAIAAAIIAIG</sequence>
<dbReference type="InterPro" id="IPR004555">
    <property type="entry name" value="G6PDH_assembly_OpcA"/>
</dbReference>
<dbReference type="Pfam" id="PF01471">
    <property type="entry name" value="PG_binding_1"/>
    <property type="match status" value="1"/>
</dbReference>
<dbReference type="SUPFAM" id="SSF47090">
    <property type="entry name" value="PGBD-like"/>
    <property type="match status" value="1"/>
</dbReference>
<feature type="domain" description="Glucose-6-phosphate dehydrogenase assembly protein OpcA N-terminal" evidence="2">
    <location>
        <begin position="143"/>
        <end position="262"/>
    </location>
</feature>
<name>A0A928VSI5_9CYAN</name>
<dbReference type="Pfam" id="PF10128">
    <property type="entry name" value="OpcA_G6PD_assem"/>
    <property type="match status" value="1"/>
</dbReference>
<gene>
    <name evidence="4" type="primary">opcA</name>
    <name evidence="4" type="ORF">IQ266_24760</name>
</gene>
<dbReference type="Gene3D" id="1.10.101.10">
    <property type="entry name" value="PGBD-like superfamily/PGBD"/>
    <property type="match status" value="1"/>
</dbReference>
<reference evidence="4" key="1">
    <citation type="submission" date="2020-10" db="EMBL/GenBank/DDBJ databases">
        <authorList>
            <person name="Castelo-Branco R."/>
            <person name="Eusebio N."/>
            <person name="Adriana R."/>
            <person name="Vieira A."/>
            <person name="Brugerolle De Fraissinette N."/>
            <person name="Rezende De Castro R."/>
            <person name="Schneider M.P."/>
            <person name="Vasconcelos V."/>
            <person name="Leao P.N."/>
        </authorList>
    </citation>
    <scope>NUCLEOTIDE SEQUENCE</scope>
    <source>
        <strain evidence="4">LEGE 11480</strain>
    </source>
</reference>
<dbReference type="EMBL" id="JADEXQ010000137">
    <property type="protein sequence ID" value="MBE9032952.1"/>
    <property type="molecule type" value="Genomic_DNA"/>
</dbReference>
<dbReference type="Proteomes" id="UP000625316">
    <property type="component" value="Unassembled WGS sequence"/>
</dbReference>
<dbReference type="InterPro" id="IPR036366">
    <property type="entry name" value="PGBDSf"/>
</dbReference>
<keyword evidence="5" id="KW-1185">Reference proteome</keyword>
<dbReference type="AlphaFoldDB" id="A0A928VSI5"/>
<evidence type="ECO:0000313" key="5">
    <source>
        <dbReference type="Proteomes" id="UP000625316"/>
    </source>
</evidence>
<evidence type="ECO:0000313" key="4">
    <source>
        <dbReference type="EMBL" id="MBE9032952.1"/>
    </source>
</evidence>
<evidence type="ECO:0000259" key="1">
    <source>
        <dbReference type="Pfam" id="PF01471"/>
    </source>
</evidence>
<dbReference type="InterPro" id="IPR046802">
    <property type="entry name" value="OpcA_G6PD_C"/>
</dbReference>
<dbReference type="InterPro" id="IPR046801">
    <property type="entry name" value="OpcA_G6PD_N"/>
</dbReference>
<evidence type="ECO:0000259" key="3">
    <source>
        <dbReference type="Pfam" id="PF20171"/>
    </source>
</evidence>
<dbReference type="PANTHER" id="PTHR38658">
    <property type="entry name" value="OXPP CYCLE PROTEIN OPCA-RELATED"/>
    <property type="match status" value="1"/>
</dbReference>
<dbReference type="InterPro" id="IPR002477">
    <property type="entry name" value="Peptidoglycan-bd-like"/>
</dbReference>
<dbReference type="NCBIfam" id="TIGR00534">
    <property type="entry name" value="OpcA"/>
    <property type="match status" value="1"/>
</dbReference>